<sequence>MAVMGDASAEVWAEELRRTGRVVFPQRPRAFVFKAVITVWPAVMAVNASPSMLEEGGFSRVLAFFLFALFIGSAGYLVWQAITRRPVLTVDRAGIRSGRKFMPWIEIGAIGIPHGPGFLQTLPIIPANVWAKDLTLSQENVRDVLALARWLEEVLKEQRRLAVTDDLASD</sequence>
<dbReference type="RefSeq" id="WP_132208232.1">
    <property type="nucleotide sequence ID" value="NZ_SLWN01000002.1"/>
</dbReference>
<name>A0A4R2HTW9_9ACTN</name>
<proteinExistence type="predicted"/>
<feature type="transmembrane region" description="Helical" evidence="1">
    <location>
        <begin position="61"/>
        <end position="79"/>
    </location>
</feature>
<keyword evidence="1" id="KW-0812">Transmembrane</keyword>
<dbReference type="EMBL" id="SLWN01000002">
    <property type="protein sequence ID" value="TCO34469.1"/>
    <property type="molecule type" value="Genomic_DNA"/>
</dbReference>
<keyword evidence="1" id="KW-1133">Transmembrane helix</keyword>
<protein>
    <recommendedName>
        <fullName evidence="4">PH (Pleckstrin Homology) domain-containing protein</fullName>
    </recommendedName>
</protein>
<comment type="caution">
    <text evidence="2">The sequence shown here is derived from an EMBL/GenBank/DDBJ whole genome shotgun (WGS) entry which is preliminary data.</text>
</comment>
<organism evidence="2 3">
    <name type="scientific">Kribbella steppae</name>
    <dbReference type="NCBI Taxonomy" id="2512223"/>
    <lineage>
        <taxon>Bacteria</taxon>
        <taxon>Bacillati</taxon>
        <taxon>Actinomycetota</taxon>
        <taxon>Actinomycetes</taxon>
        <taxon>Propionibacteriales</taxon>
        <taxon>Kribbellaceae</taxon>
        <taxon>Kribbella</taxon>
    </lineage>
</organism>
<dbReference type="OrthoDB" id="3824865at2"/>
<evidence type="ECO:0000256" key="1">
    <source>
        <dbReference type="SAM" id="Phobius"/>
    </source>
</evidence>
<accession>A0A4R2HTW9</accession>
<keyword evidence="3" id="KW-1185">Reference proteome</keyword>
<dbReference type="AlphaFoldDB" id="A0A4R2HTW9"/>
<feature type="transmembrane region" description="Helical" evidence="1">
    <location>
        <begin position="31"/>
        <end position="49"/>
    </location>
</feature>
<gene>
    <name evidence="2" type="ORF">EV652_102535</name>
</gene>
<evidence type="ECO:0000313" key="3">
    <source>
        <dbReference type="Proteomes" id="UP000294508"/>
    </source>
</evidence>
<evidence type="ECO:0000313" key="2">
    <source>
        <dbReference type="EMBL" id="TCO34469.1"/>
    </source>
</evidence>
<evidence type="ECO:0008006" key="4">
    <source>
        <dbReference type="Google" id="ProtNLM"/>
    </source>
</evidence>
<dbReference type="Proteomes" id="UP000294508">
    <property type="component" value="Unassembled WGS sequence"/>
</dbReference>
<reference evidence="2 3" key="1">
    <citation type="journal article" date="2015" name="Stand. Genomic Sci.">
        <title>Genomic Encyclopedia of Bacterial and Archaeal Type Strains, Phase III: the genomes of soil and plant-associated and newly described type strains.</title>
        <authorList>
            <person name="Whitman W.B."/>
            <person name="Woyke T."/>
            <person name="Klenk H.P."/>
            <person name="Zhou Y."/>
            <person name="Lilburn T.G."/>
            <person name="Beck B.J."/>
            <person name="De Vos P."/>
            <person name="Vandamme P."/>
            <person name="Eisen J.A."/>
            <person name="Garrity G."/>
            <person name="Hugenholtz P."/>
            <person name="Kyrpides N.C."/>
        </authorList>
    </citation>
    <scope>NUCLEOTIDE SEQUENCE [LARGE SCALE GENOMIC DNA]</scope>
    <source>
        <strain evidence="2 3">VKM Ac-2572</strain>
    </source>
</reference>
<keyword evidence="1" id="KW-0472">Membrane</keyword>